<evidence type="ECO:0000256" key="1">
    <source>
        <dbReference type="ARBA" id="ARBA00022475"/>
    </source>
</evidence>
<dbReference type="PANTHER" id="PTHR38766:SF1">
    <property type="entry name" value="FLAGELLAR PROTEIN FLIO"/>
    <property type="match status" value="1"/>
</dbReference>
<sequence length="137" mass="14114">MNGASTSGGESVIGLAVLGKVAGVLIALVAFILLCAWLTRRLAPGLSHNRIGPQMDIVASKTLGTREKVVVLQVEDQWLVLGVGGGQISCLHSLAAAPIDTPAAIPSSDLNEVDSGSFPERFARALGQNLRSKGKGS</sequence>
<evidence type="ECO:0000256" key="2">
    <source>
        <dbReference type="ARBA" id="ARBA00022692"/>
    </source>
</evidence>
<keyword evidence="8" id="KW-0969">Cilium</keyword>
<evidence type="ECO:0000256" key="7">
    <source>
        <dbReference type="RuleBase" id="RU362064"/>
    </source>
</evidence>
<evidence type="ECO:0000256" key="4">
    <source>
        <dbReference type="ARBA" id="ARBA00023136"/>
    </source>
</evidence>
<keyword evidence="1 7" id="KW-1003">Cell membrane</keyword>
<keyword evidence="5 7" id="KW-0975">Bacterial flagellum</keyword>
<reference evidence="8" key="1">
    <citation type="thesis" date="2020" institute="Technische Universitat Dresden" country="Dresden, Germany">
        <title>The Agarolytic System of Microbulbifer elongatus PORT2, Isolated from Batu Karas, Pangandaran West Java Indonesia.</title>
        <authorList>
            <person name="Anggraeni S.R."/>
        </authorList>
    </citation>
    <scope>NUCLEOTIDE SEQUENCE</scope>
    <source>
        <strain evidence="8">PORT2</strain>
    </source>
</reference>
<dbReference type="InterPro" id="IPR052205">
    <property type="entry name" value="FliO/MopB"/>
</dbReference>
<comment type="caution">
    <text evidence="8">The sequence shown here is derived from an EMBL/GenBank/DDBJ whole genome shotgun (WGS) entry which is preliminary data.</text>
</comment>
<protein>
    <recommendedName>
        <fullName evidence="7">Flagellar protein</fullName>
    </recommendedName>
</protein>
<proteinExistence type="inferred from homology"/>
<accession>A0ABT1NWT5</accession>
<evidence type="ECO:0000256" key="3">
    <source>
        <dbReference type="ARBA" id="ARBA00022989"/>
    </source>
</evidence>
<dbReference type="Pfam" id="PF04347">
    <property type="entry name" value="FliO"/>
    <property type="match status" value="1"/>
</dbReference>
<keyword evidence="3 7" id="KW-1133">Transmembrane helix</keyword>
<dbReference type="InterPro" id="IPR022781">
    <property type="entry name" value="Flagellar_biosynth_FliO"/>
</dbReference>
<comment type="similarity">
    <text evidence="6 7">Belongs to the FliO/MopB family.</text>
</comment>
<dbReference type="EMBL" id="JACASI010000011">
    <property type="protein sequence ID" value="MCQ3828358.1"/>
    <property type="molecule type" value="Genomic_DNA"/>
</dbReference>
<evidence type="ECO:0000256" key="6">
    <source>
        <dbReference type="ARBA" id="ARBA00037937"/>
    </source>
</evidence>
<dbReference type="PANTHER" id="PTHR38766">
    <property type="entry name" value="FLAGELLAR PROTEIN FLIO"/>
    <property type="match status" value="1"/>
</dbReference>
<gene>
    <name evidence="8" type="primary">fliO</name>
    <name evidence="8" type="ORF">HXX02_02765</name>
</gene>
<dbReference type="NCBIfam" id="TIGR03500">
    <property type="entry name" value="FliO_TIGR"/>
    <property type="match status" value="1"/>
</dbReference>
<keyword evidence="2 7" id="KW-0812">Transmembrane</keyword>
<keyword evidence="8" id="KW-0282">Flagellum</keyword>
<keyword evidence="9" id="KW-1185">Reference proteome</keyword>
<name>A0ABT1NWT5_9GAMM</name>
<keyword evidence="8" id="KW-0966">Cell projection</keyword>
<dbReference type="Proteomes" id="UP001205566">
    <property type="component" value="Unassembled WGS sequence"/>
</dbReference>
<organism evidence="8 9">
    <name type="scientific">Microbulbifer elongatus</name>
    <dbReference type="NCBI Taxonomy" id="86173"/>
    <lineage>
        <taxon>Bacteria</taxon>
        <taxon>Pseudomonadati</taxon>
        <taxon>Pseudomonadota</taxon>
        <taxon>Gammaproteobacteria</taxon>
        <taxon>Cellvibrionales</taxon>
        <taxon>Microbulbiferaceae</taxon>
        <taxon>Microbulbifer</taxon>
    </lineage>
</organism>
<comment type="subcellular location">
    <subcellularLocation>
        <location evidence="7">Cell membrane</location>
    </subcellularLocation>
    <subcellularLocation>
        <location evidence="7">Bacterial flagellum basal body</location>
    </subcellularLocation>
</comment>
<feature type="transmembrane region" description="Helical" evidence="7">
    <location>
        <begin position="12"/>
        <end position="38"/>
    </location>
</feature>
<evidence type="ECO:0000313" key="8">
    <source>
        <dbReference type="EMBL" id="MCQ3828358.1"/>
    </source>
</evidence>
<dbReference type="RefSeq" id="WP_255873209.1">
    <property type="nucleotide sequence ID" value="NZ_JACASI010000011.1"/>
</dbReference>
<evidence type="ECO:0000256" key="5">
    <source>
        <dbReference type="ARBA" id="ARBA00023143"/>
    </source>
</evidence>
<evidence type="ECO:0000313" key="9">
    <source>
        <dbReference type="Proteomes" id="UP001205566"/>
    </source>
</evidence>
<keyword evidence="4 7" id="KW-0472">Membrane</keyword>